<sequence length="90" mass="10404">MKNMANQRSIQIYLFVFVAVLSLMASIVPEVSSKPNMDEVANMAEAIRYLEQLDKYYSQVARPRFGKRSLRNLLKMSSNNENRDQSSQLE</sequence>
<dbReference type="Proteomes" id="UP000728032">
    <property type="component" value="Unassembled WGS sequence"/>
</dbReference>
<gene>
    <name evidence="5" type="ORF">ONB1V03_LOCUS4816</name>
</gene>
<dbReference type="AlphaFoldDB" id="A0A7R9QGA4"/>
<evidence type="ECO:0008006" key="7">
    <source>
        <dbReference type="Google" id="ProtNLM"/>
    </source>
</evidence>
<feature type="chain" id="PRO_5036403789" description="Neuropeptide F" evidence="4">
    <location>
        <begin position="34"/>
        <end position="90"/>
    </location>
</feature>
<dbReference type="InterPro" id="IPR001955">
    <property type="entry name" value="Pancreatic_hormone-like"/>
</dbReference>
<dbReference type="GO" id="GO:0005179">
    <property type="term" value="F:hormone activity"/>
    <property type="evidence" value="ECO:0007669"/>
    <property type="project" value="InterPro"/>
</dbReference>
<comment type="similarity">
    <text evidence="2">Belongs to the NPY family.</text>
</comment>
<feature type="signal peptide" evidence="4">
    <location>
        <begin position="1"/>
        <end position="33"/>
    </location>
</feature>
<dbReference type="GO" id="GO:0005576">
    <property type="term" value="C:extracellular region"/>
    <property type="evidence" value="ECO:0007669"/>
    <property type="project" value="UniProtKB-SubCell"/>
</dbReference>
<dbReference type="OrthoDB" id="8181631at2759"/>
<keyword evidence="3" id="KW-0964">Secreted</keyword>
<keyword evidence="4" id="KW-0732">Signal</keyword>
<dbReference type="EMBL" id="CAJPVJ010001773">
    <property type="protein sequence ID" value="CAG2165273.1"/>
    <property type="molecule type" value="Genomic_DNA"/>
</dbReference>
<evidence type="ECO:0000256" key="1">
    <source>
        <dbReference type="ARBA" id="ARBA00004613"/>
    </source>
</evidence>
<organism evidence="5">
    <name type="scientific">Oppiella nova</name>
    <dbReference type="NCBI Taxonomy" id="334625"/>
    <lineage>
        <taxon>Eukaryota</taxon>
        <taxon>Metazoa</taxon>
        <taxon>Ecdysozoa</taxon>
        <taxon>Arthropoda</taxon>
        <taxon>Chelicerata</taxon>
        <taxon>Arachnida</taxon>
        <taxon>Acari</taxon>
        <taxon>Acariformes</taxon>
        <taxon>Sarcoptiformes</taxon>
        <taxon>Oribatida</taxon>
        <taxon>Brachypylina</taxon>
        <taxon>Oppioidea</taxon>
        <taxon>Oppiidae</taxon>
        <taxon>Oppiella</taxon>
    </lineage>
</organism>
<comment type="subcellular location">
    <subcellularLocation>
        <location evidence="1">Secreted</location>
    </subcellularLocation>
</comment>
<dbReference type="PROSITE" id="PS00265">
    <property type="entry name" value="PANCREATIC_HORMONE_1"/>
    <property type="match status" value="1"/>
</dbReference>
<accession>A0A7R9QGA4</accession>
<reference evidence="5" key="1">
    <citation type="submission" date="2020-11" db="EMBL/GenBank/DDBJ databases">
        <authorList>
            <person name="Tran Van P."/>
        </authorList>
    </citation>
    <scope>NUCLEOTIDE SEQUENCE</scope>
</reference>
<dbReference type="InterPro" id="IPR020392">
    <property type="entry name" value="Pancreatic_hormone-like_CS"/>
</dbReference>
<evidence type="ECO:0000256" key="3">
    <source>
        <dbReference type="ARBA" id="ARBA00022525"/>
    </source>
</evidence>
<protein>
    <recommendedName>
        <fullName evidence="7">Neuropeptide F</fullName>
    </recommendedName>
</protein>
<dbReference type="PROSITE" id="PS50276">
    <property type="entry name" value="PANCREATIC_HORMONE_2"/>
    <property type="match status" value="1"/>
</dbReference>
<evidence type="ECO:0000313" key="5">
    <source>
        <dbReference type="EMBL" id="CAD7644704.1"/>
    </source>
</evidence>
<dbReference type="EMBL" id="OC916598">
    <property type="protein sequence ID" value="CAD7644704.1"/>
    <property type="molecule type" value="Genomic_DNA"/>
</dbReference>
<name>A0A7R9QGA4_9ACAR</name>
<keyword evidence="6" id="KW-1185">Reference proteome</keyword>
<proteinExistence type="inferred from homology"/>
<evidence type="ECO:0000256" key="2">
    <source>
        <dbReference type="ARBA" id="ARBA00010022"/>
    </source>
</evidence>
<evidence type="ECO:0000256" key="4">
    <source>
        <dbReference type="SAM" id="SignalP"/>
    </source>
</evidence>
<evidence type="ECO:0000313" key="6">
    <source>
        <dbReference type="Proteomes" id="UP000728032"/>
    </source>
</evidence>
<dbReference type="Pfam" id="PF00159">
    <property type="entry name" value="Hormone_3"/>
    <property type="match status" value="1"/>
</dbReference>